<keyword evidence="1" id="KW-0472">Membrane</keyword>
<keyword evidence="1" id="KW-0812">Transmembrane</keyword>
<protein>
    <submittedName>
        <fullName evidence="2">Uncharacterized protein</fullName>
    </submittedName>
</protein>
<feature type="transmembrane region" description="Helical" evidence="1">
    <location>
        <begin position="42"/>
        <end position="68"/>
    </location>
</feature>
<dbReference type="AlphaFoldDB" id="A0A511SXM2"/>
<dbReference type="STRING" id="1334629.MFUL124B02_39995"/>
<evidence type="ECO:0000313" key="5">
    <source>
        <dbReference type="Proteomes" id="UP000321514"/>
    </source>
</evidence>
<accession>A0A511SXM2</accession>
<dbReference type="Proteomes" id="UP000183760">
    <property type="component" value="Unassembled WGS sequence"/>
</dbReference>
<reference evidence="2 5" key="2">
    <citation type="submission" date="2019-07" db="EMBL/GenBank/DDBJ databases">
        <title>Whole genome shotgun sequence of Myxococcus fulvus NBRC 100333.</title>
        <authorList>
            <person name="Hosoyama A."/>
            <person name="Uohara A."/>
            <person name="Ohji S."/>
            <person name="Ichikawa N."/>
        </authorList>
    </citation>
    <scope>NUCLEOTIDE SEQUENCE [LARGE SCALE GENOMIC DNA]</scope>
    <source>
        <strain evidence="2 5">NBRC 100333</strain>
    </source>
</reference>
<dbReference type="RefSeq" id="WP_046716718.1">
    <property type="nucleotide sequence ID" value="NZ_BJXR01000017.1"/>
</dbReference>
<evidence type="ECO:0000256" key="1">
    <source>
        <dbReference type="SAM" id="Phobius"/>
    </source>
</evidence>
<reference evidence="3 4" key="1">
    <citation type="submission" date="2016-10" db="EMBL/GenBank/DDBJ databases">
        <authorList>
            <person name="Varghese N."/>
            <person name="Submissions S."/>
        </authorList>
    </citation>
    <scope>NUCLEOTIDE SEQUENCE [LARGE SCALE GENOMIC DNA]</scope>
    <source>
        <strain evidence="3 4">DSM 16525</strain>
    </source>
</reference>
<organism evidence="2 5">
    <name type="scientific">Myxococcus fulvus</name>
    <dbReference type="NCBI Taxonomy" id="33"/>
    <lineage>
        <taxon>Bacteria</taxon>
        <taxon>Pseudomonadati</taxon>
        <taxon>Myxococcota</taxon>
        <taxon>Myxococcia</taxon>
        <taxon>Myxococcales</taxon>
        <taxon>Cystobacterineae</taxon>
        <taxon>Myxococcaceae</taxon>
        <taxon>Myxococcus</taxon>
    </lineage>
</organism>
<keyword evidence="4" id="KW-1185">Reference proteome</keyword>
<dbReference type="EMBL" id="BJXR01000017">
    <property type="protein sequence ID" value="GEN06649.1"/>
    <property type="molecule type" value="Genomic_DNA"/>
</dbReference>
<gene>
    <name evidence="2" type="ORF">MFU01_16860</name>
    <name evidence="3" type="ORF">SAMN05443572_104717</name>
</gene>
<name>A0A511SXM2_MYXFU</name>
<evidence type="ECO:0000313" key="3">
    <source>
        <dbReference type="EMBL" id="SEU07127.1"/>
    </source>
</evidence>
<sequence length="79" mass="8145">MTILEPFLLATGALGGLTGAILGVRAEPWWGVDGVLGGVMRGLGGFVGGALALPLISGVMLYVLGLLLTRREARNKPRS</sequence>
<dbReference type="EMBL" id="FOIB01000004">
    <property type="protein sequence ID" value="SEU07127.1"/>
    <property type="molecule type" value="Genomic_DNA"/>
</dbReference>
<proteinExistence type="predicted"/>
<comment type="caution">
    <text evidence="2">The sequence shown here is derived from an EMBL/GenBank/DDBJ whole genome shotgun (WGS) entry which is preliminary data.</text>
</comment>
<evidence type="ECO:0000313" key="2">
    <source>
        <dbReference type="EMBL" id="GEN06649.1"/>
    </source>
</evidence>
<evidence type="ECO:0000313" key="4">
    <source>
        <dbReference type="Proteomes" id="UP000183760"/>
    </source>
</evidence>
<keyword evidence="1" id="KW-1133">Transmembrane helix</keyword>
<dbReference type="Proteomes" id="UP000321514">
    <property type="component" value="Unassembled WGS sequence"/>
</dbReference>